<keyword evidence="7" id="KW-1003">Cell membrane</keyword>
<dbReference type="HAMAP" id="MF_01207">
    <property type="entry name" value="MsrQ"/>
    <property type="match status" value="1"/>
</dbReference>
<dbReference type="InterPro" id="IPR022837">
    <property type="entry name" value="MsrQ-like"/>
</dbReference>
<keyword evidence="11" id="KW-1185">Reference proteome</keyword>
<evidence type="ECO:0000313" key="11">
    <source>
        <dbReference type="Proteomes" id="UP000245926"/>
    </source>
</evidence>
<evidence type="ECO:0000259" key="9">
    <source>
        <dbReference type="Pfam" id="PF01794"/>
    </source>
</evidence>
<reference evidence="11" key="1">
    <citation type="submission" date="2018-05" db="EMBL/GenBank/DDBJ databases">
        <title>Complete Genome Sequence of Methylobacterium sp. 17SD2-17.</title>
        <authorList>
            <person name="Srinivasan S."/>
        </authorList>
    </citation>
    <scope>NUCLEOTIDE SEQUENCE [LARGE SCALE GENOMIC DNA]</scope>
    <source>
        <strain evidence="11">17SD2-17</strain>
    </source>
</reference>
<feature type="transmembrane region" description="Helical" evidence="7">
    <location>
        <begin position="21"/>
        <end position="45"/>
    </location>
</feature>
<comment type="similarity">
    <text evidence="7">Belongs to the MsrQ family.</text>
</comment>
<keyword evidence="7" id="KW-0285">Flavoprotein</keyword>
<dbReference type="EMBL" id="CP029550">
    <property type="protein sequence ID" value="AWN41933.1"/>
    <property type="molecule type" value="Genomic_DNA"/>
</dbReference>
<keyword evidence="7" id="KW-0249">Electron transport</keyword>
<comment type="cofactor">
    <cofactor evidence="7">
        <name>FMN</name>
        <dbReference type="ChEBI" id="CHEBI:58210"/>
    </cofactor>
    <text evidence="7">Binds 1 FMN per subunit.</text>
</comment>
<name>A0A2U8W762_9HYPH</name>
<evidence type="ECO:0000256" key="1">
    <source>
        <dbReference type="ARBA" id="ARBA00004141"/>
    </source>
</evidence>
<organism evidence="10 11">
    <name type="scientific">Methylobacterium durans</name>
    <dbReference type="NCBI Taxonomy" id="2202825"/>
    <lineage>
        <taxon>Bacteria</taxon>
        <taxon>Pseudomonadati</taxon>
        <taxon>Pseudomonadota</taxon>
        <taxon>Alphaproteobacteria</taxon>
        <taxon>Hyphomicrobiales</taxon>
        <taxon>Methylobacteriaceae</taxon>
        <taxon>Methylobacterium</taxon>
    </lineage>
</organism>
<dbReference type="PANTHER" id="PTHR36964:SF1">
    <property type="entry name" value="PROTEIN-METHIONINE-SULFOXIDE REDUCTASE HEME-BINDING SUBUNIT MSRQ"/>
    <property type="match status" value="1"/>
</dbReference>
<dbReference type="GO" id="GO:0016679">
    <property type="term" value="F:oxidoreductase activity, acting on diphenols and related substances as donors"/>
    <property type="evidence" value="ECO:0007669"/>
    <property type="project" value="TreeGrafter"/>
</dbReference>
<dbReference type="GO" id="GO:0046872">
    <property type="term" value="F:metal ion binding"/>
    <property type="evidence" value="ECO:0007669"/>
    <property type="project" value="UniProtKB-KW"/>
</dbReference>
<dbReference type="GO" id="GO:0030091">
    <property type="term" value="P:protein repair"/>
    <property type="evidence" value="ECO:0007669"/>
    <property type="project" value="UniProtKB-UniRule"/>
</dbReference>
<feature type="transmembrane region" description="Helical" evidence="7">
    <location>
        <begin position="93"/>
        <end position="111"/>
    </location>
</feature>
<comment type="subunit">
    <text evidence="7">Heterodimer of a catalytic subunit (MsrP) and a heme-binding subunit (MsrQ).</text>
</comment>
<feature type="transmembrane region" description="Helical" evidence="7">
    <location>
        <begin position="188"/>
        <end position="203"/>
    </location>
</feature>
<dbReference type="GO" id="GO:0010181">
    <property type="term" value="F:FMN binding"/>
    <property type="evidence" value="ECO:0007669"/>
    <property type="project" value="UniProtKB-UniRule"/>
</dbReference>
<comment type="cofactor">
    <cofactor evidence="7">
        <name>heme b</name>
        <dbReference type="ChEBI" id="CHEBI:60344"/>
    </cofactor>
    <text evidence="7">Binds 1 heme b (iron(II)-protoporphyrin IX) group per subunit.</text>
</comment>
<dbReference type="RefSeq" id="WP_109891416.1">
    <property type="nucleotide sequence ID" value="NZ_CP029550.1"/>
</dbReference>
<dbReference type="KEGG" id="mets:DK389_17315"/>
<feature type="transmembrane region" description="Helical" evidence="7">
    <location>
        <begin position="164"/>
        <end position="182"/>
    </location>
</feature>
<feature type="transmembrane region" description="Helical" evidence="7">
    <location>
        <begin position="254"/>
        <end position="275"/>
    </location>
</feature>
<feature type="transmembrane region" description="Helical" evidence="7">
    <location>
        <begin position="215"/>
        <end position="234"/>
    </location>
</feature>
<keyword evidence="7" id="KW-0479">Metal-binding</keyword>
<keyword evidence="7" id="KW-0288">FMN</keyword>
<evidence type="ECO:0000256" key="8">
    <source>
        <dbReference type="SAM" id="MobiDB-lite"/>
    </source>
</evidence>
<dbReference type="Pfam" id="PF01794">
    <property type="entry name" value="Ferric_reduct"/>
    <property type="match status" value="1"/>
</dbReference>
<proteinExistence type="inferred from homology"/>
<keyword evidence="6 7" id="KW-0472">Membrane</keyword>
<protein>
    <recommendedName>
        <fullName evidence="7">Protein-methionine-sulfoxide reductase heme-binding subunit MsrQ</fullName>
    </recommendedName>
    <alternativeName>
        <fullName evidence="7">Flavocytochrome MsrQ</fullName>
    </alternativeName>
</protein>
<evidence type="ECO:0000313" key="10">
    <source>
        <dbReference type="EMBL" id="AWN41933.1"/>
    </source>
</evidence>
<keyword evidence="3 7" id="KW-0812">Transmembrane</keyword>
<evidence type="ECO:0000256" key="2">
    <source>
        <dbReference type="ARBA" id="ARBA00022448"/>
    </source>
</evidence>
<evidence type="ECO:0000256" key="6">
    <source>
        <dbReference type="ARBA" id="ARBA00023136"/>
    </source>
</evidence>
<feature type="transmembrane region" description="Helical" evidence="7">
    <location>
        <begin position="123"/>
        <end position="144"/>
    </location>
</feature>
<keyword evidence="5 7" id="KW-0408">Iron</keyword>
<evidence type="ECO:0000256" key="7">
    <source>
        <dbReference type="HAMAP-Rule" id="MF_01207"/>
    </source>
</evidence>
<dbReference type="GO" id="GO:0009055">
    <property type="term" value="F:electron transfer activity"/>
    <property type="evidence" value="ECO:0007669"/>
    <property type="project" value="UniProtKB-UniRule"/>
</dbReference>
<comment type="caution">
    <text evidence="7">Lacks conserved residue(s) required for the propagation of feature annotation.</text>
</comment>
<evidence type="ECO:0000256" key="5">
    <source>
        <dbReference type="ARBA" id="ARBA00023004"/>
    </source>
</evidence>
<comment type="subcellular location">
    <subcellularLocation>
        <location evidence="7">Cell membrane</location>
        <topology evidence="7">Multi-pass membrane protein</topology>
    </subcellularLocation>
    <subcellularLocation>
        <location evidence="1">Membrane</location>
        <topology evidence="1">Multi-pass membrane protein</topology>
    </subcellularLocation>
</comment>
<gene>
    <name evidence="7" type="primary">msrQ</name>
    <name evidence="10" type="ORF">DK389_17315</name>
</gene>
<feature type="region of interest" description="Disordered" evidence="8">
    <location>
        <begin position="282"/>
        <end position="309"/>
    </location>
</feature>
<evidence type="ECO:0000256" key="3">
    <source>
        <dbReference type="ARBA" id="ARBA00022692"/>
    </source>
</evidence>
<accession>A0A2U8W762</accession>
<evidence type="ECO:0000256" key="4">
    <source>
        <dbReference type="ARBA" id="ARBA00022989"/>
    </source>
</evidence>
<dbReference type="GO" id="GO:0020037">
    <property type="term" value="F:heme binding"/>
    <property type="evidence" value="ECO:0007669"/>
    <property type="project" value="UniProtKB-UniRule"/>
</dbReference>
<dbReference type="InterPro" id="IPR013130">
    <property type="entry name" value="Fe3_Rdtase_TM_dom"/>
</dbReference>
<sequence length="309" mass="34176">MPAHSLPSALPRPWRDRAGRLSWLKLAVFVSALVPGIYLAAAYALDALGAKPITALLHGTGEWCIRFLLLSLAVTPLRRIANWPKLINLRRMLGLTALAYALIHLALYVVDQNFILTKVVSEIALRFYLTIGFVALIGLIALGITSTDAMIRRMGQGWNRLHRIVYGITALGLFHYFLQSKIDVSDPVFWTGLFLLLMGWRLMQRFQLPTRPVPLIGLAFVSALATALLEAAWYGLKSGVPASMVLGANLDFSYVIRPAWWVLAAGLALPLVNLVRGHPRPGPPEGVRHTRHRASCQLSDPRRLPRGMG</sequence>
<dbReference type="OrthoDB" id="9788328at2"/>
<keyword evidence="4 7" id="KW-1133">Transmembrane helix</keyword>
<comment type="function">
    <text evidence="7">Part of the MsrPQ system that repairs oxidized periplasmic proteins containing methionine sulfoxide residues (Met-O), using respiratory chain electrons. Thus protects these proteins from oxidative-stress damage caused by reactive species of oxygen and chlorine generated by the host defense mechanisms. MsrPQ is essential for the maintenance of envelope integrity under bleach stress, rescuing a wide series of structurally unrelated periplasmic proteins from methionine oxidation. MsrQ provides electrons for reduction to the reductase catalytic subunit MsrP, using the quinone pool of the respiratory chain.</text>
</comment>
<keyword evidence="2 7" id="KW-0813">Transport</keyword>
<dbReference type="AlphaFoldDB" id="A0A2U8W762"/>
<dbReference type="GO" id="GO:0005886">
    <property type="term" value="C:plasma membrane"/>
    <property type="evidence" value="ECO:0007669"/>
    <property type="project" value="UniProtKB-SubCell"/>
</dbReference>
<keyword evidence="7" id="KW-0349">Heme</keyword>
<feature type="domain" description="Ferric oxidoreductase" evidence="9">
    <location>
        <begin position="62"/>
        <end position="172"/>
    </location>
</feature>
<dbReference type="Proteomes" id="UP000245926">
    <property type="component" value="Chromosome"/>
</dbReference>
<dbReference type="PANTHER" id="PTHR36964">
    <property type="entry name" value="PROTEIN-METHIONINE-SULFOXIDE REDUCTASE HEME-BINDING SUBUNIT MSRQ"/>
    <property type="match status" value="1"/>
</dbReference>